<name>A0A2U8DXP4_9CLOT</name>
<dbReference type="OrthoDB" id="3192849at2"/>
<organism evidence="2 3">
    <name type="scientific">Clostridium drakei</name>
    <dbReference type="NCBI Taxonomy" id="332101"/>
    <lineage>
        <taxon>Bacteria</taxon>
        <taxon>Bacillati</taxon>
        <taxon>Bacillota</taxon>
        <taxon>Clostridia</taxon>
        <taxon>Eubacteriales</taxon>
        <taxon>Clostridiaceae</taxon>
        <taxon>Clostridium</taxon>
    </lineage>
</organism>
<accession>A0A2U8DXP4</accession>
<dbReference type="InterPro" id="IPR021778">
    <property type="entry name" value="Se/S_carrier-like"/>
</dbReference>
<evidence type="ECO:0000313" key="3">
    <source>
        <dbReference type="Proteomes" id="UP000244910"/>
    </source>
</evidence>
<protein>
    <recommendedName>
        <fullName evidence="1">Putative Se/S carrier protein-like domain-containing protein</fullName>
    </recommendedName>
</protein>
<evidence type="ECO:0000313" key="2">
    <source>
        <dbReference type="EMBL" id="AWI07476.1"/>
    </source>
</evidence>
<dbReference type="Pfam" id="PF11823">
    <property type="entry name" value="Se_S_carrier"/>
    <property type="match status" value="1"/>
</dbReference>
<dbReference type="Proteomes" id="UP000244910">
    <property type="component" value="Chromosome"/>
</dbReference>
<sequence>MDIYYIITFQNTHGAISGESILKNNNIKVEIMPTPTLITKSCGISIKIETESINQVKSLVENGELAIKNIYEKNGTEYKTYNI</sequence>
<proteinExistence type="predicted"/>
<gene>
    <name evidence="2" type="ORF">B9W14_24460</name>
</gene>
<keyword evidence="3" id="KW-1185">Reference proteome</keyword>
<dbReference type="EMBL" id="CP020953">
    <property type="protein sequence ID" value="AWI07476.1"/>
    <property type="molecule type" value="Genomic_DNA"/>
</dbReference>
<dbReference type="AlphaFoldDB" id="A0A2U8DXP4"/>
<reference evidence="3" key="1">
    <citation type="submission" date="2017-04" db="EMBL/GenBank/DDBJ databases">
        <authorList>
            <person name="Song Y."/>
            <person name="Cho B.-K."/>
        </authorList>
    </citation>
    <scope>NUCLEOTIDE SEQUENCE [LARGE SCALE GENOMIC DNA]</scope>
    <source>
        <strain evidence="3">SL1</strain>
    </source>
</reference>
<evidence type="ECO:0000259" key="1">
    <source>
        <dbReference type="Pfam" id="PF11823"/>
    </source>
</evidence>
<dbReference type="KEGG" id="cdrk:B9W14_24460"/>
<dbReference type="RefSeq" id="WP_032078460.1">
    <property type="nucleotide sequence ID" value="NZ_CP020953.1"/>
</dbReference>
<feature type="domain" description="Putative Se/S carrier protein-like" evidence="1">
    <location>
        <begin position="4"/>
        <end position="72"/>
    </location>
</feature>